<feature type="region of interest" description="Disordered" evidence="1">
    <location>
        <begin position="1"/>
        <end position="28"/>
    </location>
</feature>
<dbReference type="EMBL" id="HAEA01006676">
    <property type="protein sequence ID" value="SBQ35156.1"/>
    <property type="molecule type" value="Transcribed_RNA"/>
</dbReference>
<accession>A0A1A8DPE4</accession>
<organism evidence="2">
    <name type="scientific">Nothobranchius kadleci</name>
    <name type="common">African annual killifish</name>
    <dbReference type="NCBI Taxonomy" id="1051664"/>
    <lineage>
        <taxon>Eukaryota</taxon>
        <taxon>Metazoa</taxon>
        <taxon>Chordata</taxon>
        <taxon>Craniata</taxon>
        <taxon>Vertebrata</taxon>
        <taxon>Euteleostomi</taxon>
        <taxon>Actinopterygii</taxon>
        <taxon>Neopterygii</taxon>
        <taxon>Teleostei</taxon>
        <taxon>Neoteleostei</taxon>
        <taxon>Acanthomorphata</taxon>
        <taxon>Ovalentaria</taxon>
        <taxon>Atherinomorphae</taxon>
        <taxon>Cyprinodontiformes</taxon>
        <taxon>Nothobranchiidae</taxon>
        <taxon>Nothobranchius</taxon>
    </lineage>
</organism>
<proteinExistence type="predicted"/>
<feature type="region of interest" description="Disordered" evidence="1">
    <location>
        <begin position="141"/>
        <end position="160"/>
    </location>
</feature>
<reference evidence="2" key="2">
    <citation type="submission" date="2016-06" db="EMBL/GenBank/DDBJ databases">
        <title>The genome of a short-lived fish provides insights into sex chromosome evolution and the genetic control of aging.</title>
        <authorList>
            <person name="Reichwald K."/>
            <person name="Felder M."/>
            <person name="Petzold A."/>
            <person name="Koch P."/>
            <person name="Groth M."/>
            <person name="Platzer M."/>
        </authorList>
    </citation>
    <scope>NUCLEOTIDE SEQUENCE</scope>
    <source>
        <tissue evidence="2">Brain</tissue>
    </source>
</reference>
<name>A0A1A8DPE4_NOTKA</name>
<sequence length="323" mass="36935">MNCWCPTTSPKATAPPAPHRTQPGRTRTRHPLSQACLYLKALPLLLVQKHVMPKPTILLLMRLCLMRNPTSPVRRRCISAEGLQKLRRTKDHCHAQAAWRRELQMIKKRPVTSESLSLSFLLVLLWSLLWSLTSGNHRRGSLGEGMQTDEPLAPTSRVPSRLSTLSSPLYQWKLVHQRKSHAPPPLLLHFSLRPLSFHPLLLFFNLYIPLLNNSQLSTSRESRQRGFPPGRLWRHWSEPTGSWRSLCSPFWLAALLCPPRLMKQSREPPPSSASVLFKLVKATGKMLSPGLSYRRTSKLCLPETDMRCVCMQMFRVPTHQIGF</sequence>
<dbReference type="AlphaFoldDB" id="A0A1A8DPE4"/>
<feature type="compositionally biased region" description="Low complexity" evidence="1">
    <location>
        <begin position="1"/>
        <end position="12"/>
    </location>
</feature>
<evidence type="ECO:0000313" key="2">
    <source>
        <dbReference type="EMBL" id="SBQ35156.1"/>
    </source>
</evidence>
<evidence type="ECO:0000256" key="1">
    <source>
        <dbReference type="SAM" id="MobiDB-lite"/>
    </source>
</evidence>
<reference evidence="2" key="1">
    <citation type="submission" date="2016-05" db="EMBL/GenBank/DDBJ databases">
        <authorList>
            <person name="Lavstsen T."/>
            <person name="Jespersen J.S."/>
        </authorList>
    </citation>
    <scope>NUCLEOTIDE SEQUENCE</scope>
    <source>
        <tissue evidence="2">Brain</tissue>
    </source>
</reference>
<protein>
    <submittedName>
        <fullName evidence="2">Uncharacterized protein</fullName>
    </submittedName>
</protein>
<dbReference type="EMBL" id="HADZ01020730">
    <property type="protein sequence ID" value="SBP84671.1"/>
    <property type="molecule type" value="Transcribed_RNA"/>
</dbReference>
<gene>
    <name evidence="2" type="primary">Nfu_g_1_020787</name>
</gene>